<proteinExistence type="predicted"/>
<dbReference type="SUPFAM" id="SSF50341">
    <property type="entry name" value="CheW-like"/>
    <property type="match status" value="1"/>
</dbReference>
<protein>
    <submittedName>
        <fullName evidence="2">Chemotaxis protein CheW</fullName>
    </submittedName>
</protein>
<accession>A0ABV8DAX0</accession>
<evidence type="ECO:0000259" key="1">
    <source>
        <dbReference type="SMART" id="SM00260"/>
    </source>
</evidence>
<evidence type="ECO:0000313" key="2">
    <source>
        <dbReference type="EMBL" id="MFC3935170.1"/>
    </source>
</evidence>
<dbReference type="RefSeq" id="WP_055394580.1">
    <property type="nucleotide sequence ID" value="NZ_JAMXAX010000059.1"/>
</dbReference>
<name>A0ABV8DAX0_9BURK</name>
<evidence type="ECO:0000313" key="3">
    <source>
        <dbReference type="Proteomes" id="UP001595693"/>
    </source>
</evidence>
<dbReference type="InterPro" id="IPR036061">
    <property type="entry name" value="CheW-like_dom_sf"/>
</dbReference>
<dbReference type="EMBL" id="JBHSAJ010000029">
    <property type="protein sequence ID" value="MFC3935170.1"/>
    <property type="molecule type" value="Genomic_DNA"/>
</dbReference>
<sequence length="897" mass="95026">MGFPLSYDIVAPQMRSLQKLEAALQRLDLRWEVIDTTARIVCPGEAAGFLHTLDQTRTAFATLAQEMVEHIATTHLSNRMGDLASRAQVAIDILVRNLFERTADVGFIATDGPLVAFVEAAAVQGDPDAATLLRQRLQEYRAKYTVYDDILLLDACAHPLLGLQDRQVTEALVVQEPSWWRGAMDRPGYGEHYGASGWYPGEGDLLLYVHRVVSAQGRACGAVVLRFGLHSELESIFADLRDPEDRVALLLVDGSDRVIASSKPAEFSVGEVLATGSLQSLDARPCTHRGHDYLAQARTTRGYQGYQGLPWRAVALVRLDAAFKGEQGMQESAGGGGAPATAEAARMEVDDPMLRAIVERARAIEEGLTRVIWNGKVAESAVSAGSSIHAVFDQIGRTGKDTIAVFDGAIQELRGLLLAGRRAEMKAHAGLAVRIMDRNLYERANDCRWWALSEELAHALGDIQARGAPGQSAAAAQRAAQILAHLNSLYTVYRRVALFDRQGLVVAVSCDANTLPADLQLDADLVRRTLALQGSQAYAVSPMQPQALADGLPAYVYCAALRAAPGGPVVGGIALAFNCATELKAMLCDALPQGQGMRGFFTDAQGRVLASADEDGPDAALGGAQPVLPFVADIARAAVPPAAAGRQPGQGARTSSAATASVLPATAQRVHWQGRDYLAGVAVSTGYREFKRDDGYREPVYSVLLMPVQPAVASGGALALPQSSVQGAGGNVRRYGVVACGALLLAIDSMHVQQAMSAARLVQVPGPGQLAGMLEIAHEGGTRMAPAYDACRIAGLSALADPRRAVAVVVKSQGRPVVLLVERLVGVVSQDSVHPVPGSVSAHAPWITGILSDRGSGQAIVYVVDPNGLDARWVPLPPEVLAAPSASSTSAELTTQR</sequence>
<dbReference type="SMART" id="SM00260">
    <property type="entry name" value="CheW"/>
    <property type="match status" value="1"/>
</dbReference>
<feature type="domain" description="CheW-like" evidence="1">
    <location>
        <begin position="730"/>
        <end position="870"/>
    </location>
</feature>
<dbReference type="InterPro" id="IPR002545">
    <property type="entry name" value="CheW-lke_dom"/>
</dbReference>
<reference evidence="3" key="1">
    <citation type="journal article" date="2019" name="Int. J. Syst. Evol. Microbiol.">
        <title>The Global Catalogue of Microorganisms (GCM) 10K type strain sequencing project: providing services to taxonomists for standard genome sequencing and annotation.</title>
        <authorList>
            <consortium name="The Broad Institute Genomics Platform"/>
            <consortium name="The Broad Institute Genome Sequencing Center for Infectious Disease"/>
            <person name="Wu L."/>
            <person name="Ma J."/>
        </authorList>
    </citation>
    <scope>NUCLEOTIDE SEQUENCE [LARGE SCALE GENOMIC DNA]</scope>
    <source>
        <strain evidence="3">CCUG 2113</strain>
    </source>
</reference>
<dbReference type="Proteomes" id="UP001595693">
    <property type="component" value="Unassembled WGS sequence"/>
</dbReference>
<comment type="caution">
    <text evidence="2">The sequence shown here is derived from an EMBL/GenBank/DDBJ whole genome shotgun (WGS) entry which is preliminary data.</text>
</comment>
<gene>
    <name evidence="2" type="ORF">ACFOW3_11105</name>
</gene>
<organism evidence="2 3">
    <name type="scientific">Acidovorax facilis</name>
    <dbReference type="NCBI Taxonomy" id="12917"/>
    <lineage>
        <taxon>Bacteria</taxon>
        <taxon>Pseudomonadati</taxon>
        <taxon>Pseudomonadota</taxon>
        <taxon>Betaproteobacteria</taxon>
        <taxon>Burkholderiales</taxon>
        <taxon>Comamonadaceae</taxon>
        <taxon>Acidovorax</taxon>
    </lineage>
</organism>
<keyword evidence="3" id="KW-1185">Reference proteome</keyword>
<dbReference type="Pfam" id="PF01584">
    <property type="entry name" value="CheW"/>
    <property type="match status" value="1"/>
</dbReference>